<feature type="compositionally biased region" description="Basic and acidic residues" evidence="1">
    <location>
        <begin position="65"/>
        <end position="81"/>
    </location>
</feature>
<organism evidence="2 3">
    <name type="scientific">Phanerochaete sordida</name>
    <dbReference type="NCBI Taxonomy" id="48140"/>
    <lineage>
        <taxon>Eukaryota</taxon>
        <taxon>Fungi</taxon>
        <taxon>Dikarya</taxon>
        <taxon>Basidiomycota</taxon>
        <taxon>Agaricomycotina</taxon>
        <taxon>Agaricomycetes</taxon>
        <taxon>Polyporales</taxon>
        <taxon>Phanerochaetaceae</taxon>
        <taxon>Phanerochaete</taxon>
    </lineage>
</organism>
<protein>
    <submittedName>
        <fullName evidence="2">Uncharacterized protein</fullName>
    </submittedName>
</protein>
<dbReference type="Proteomes" id="UP000703269">
    <property type="component" value="Unassembled WGS sequence"/>
</dbReference>
<dbReference type="OrthoDB" id="3361009at2759"/>
<proteinExistence type="predicted"/>
<reference evidence="2 3" key="1">
    <citation type="submission" date="2021-08" db="EMBL/GenBank/DDBJ databases">
        <title>Draft Genome Sequence of Phanerochaete sordida strain YK-624.</title>
        <authorList>
            <person name="Mori T."/>
            <person name="Dohra H."/>
            <person name="Suzuki T."/>
            <person name="Kawagishi H."/>
            <person name="Hirai H."/>
        </authorList>
    </citation>
    <scope>NUCLEOTIDE SEQUENCE [LARGE SCALE GENOMIC DNA]</scope>
    <source>
        <strain evidence="2 3">YK-624</strain>
    </source>
</reference>
<evidence type="ECO:0000256" key="1">
    <source>
        <dbReference type="SAM" id="MobiDB-lite"/>
    </source>
</evidence>
<accession>A0A9P3GQ19</accession>
<comment type="caution">
    <text evidence="2">The sequence shown here is derived from an EMBL/GenBank/DDBJ whole genome shotgun (WGS) entry which is preliminary data.</text>
</comment>
<evidence type="ECO:0000313" key="3">
    <source>
        <dbReference type="Proteomes" id="UP000703269"/>
    </source>
</evidence>
<dbReference type="EMBL" id="BPQB01000098">
    <property type="protein sequence ID" value="GJE98993.1"/>
    <property type="molecule type" value="Genomic_DNA"/>
</dbReference>
<sequence>MSTTSQRPTQESPAASDASVTGVAPPSNTAPPTRVNEASQQGATAPGSGSTVPDLQTHADMNLEADPKTTHPVEGGHKPSFKEQVVGYAKQVRGTTLGNAEKKEQGQRIVHDHEHFEPKKVGPKAP</sequence>
<gene>
    <name evidence="2" type="ORF">PsYK624_152310</name>
</gene>
<name>A0A9P3GQ19_9APHY</name>
<keyword evidence="3" id="KW-1185">Reference proteome</keyword>
<dbReference type="AlphaFoldDB" id="A0A9P3GQ19"/>
<feature type="compositionally biased region" description="Polar residues" evidence="1">
    <location>
        <begin position="1"/>
        <end position="13"/>
    </location>
</feature>
<feature type="region of interest" description="Disordered" evidence="1">
    <location>
        <begin position="1"/>
        <end position="126"/>
    </location>
</feature>
<evidence type="ECO:0000313" key="2">
    <source>
        <dbReference type="EMBL" id="GJE98993.1"/>
    </source>
</evidence>
<feature type="compositionally biased region" description="Basic and acidic residues" evidence="1">
    <location>
        <begin position="100"/>
        <end position="120"/>
    </location>
</feature>
<feature type="compositionally biased region" description="Polar residues" evidence="1">
    <location>
        <begin position="26"/>
        <end position="54"/>
    </location>
</feature>